<evidence type="ECO:0000256" key="6">
    <source>
        <dbReference type="ARBA" id="ARBA00023002"/>
    </source>
</evidence>
<dbReference type="InterPro" id="IPR006093">
    <property type="entry name" value="Oxy_OxRdtase_FAD_BS"/>
</dbReference>
<dbReference type="InterPro" id="IPR006094">
    <property type="entry name" value="Oxid_FAD_bind_N"/>
</dbReference>
<dbReference type="SUPFAM" id="SSF56176">
    <property type="entry name" value="FAD-binding/transporter-associated domain-like"/>
    <property type="match status" value="1"/>
</dbReference>
<comment type="subcellular location">
    <subcellularLocation>
        <location evidence="1">Membrane</location>
        <location evidence="1">Coated pit</location>
        <topology evidence="1">Peripheral membrane protein</topology>
        <orientation evidence="1">Cytoplasmic side</orientation>
    </subcellularLocation>
</comment>
<organism evidence="11 14">
    <name type="scientific">Wallemia mellicola</name>
    <dbReference type="NCBI Taxonomy" id="1708541"/>
    <lineage>
        <taxon>Eukaryota</taxon>
        <taxon>Fungi</taxon>
        <taxon>Dikarya</taxon>
        <taxon>Basidiomycota</taxon>
        <taxon>Wallemiomycotina</taxon>
        <taxon>Wallemiomycetes</taxon>
        <taxon>Wallemiales</taxon>
        <taxon>Wallemiaceae</taxon>
        <taxon>Wallemia</taxon>
    </lineage>
</organism>
<feature type="region of interest" description="Disordered" evidence="9">
    <location>
        <begin position="653"/>
        <end position="681"/>
    </location>
</feature>
<dbReference type="PROSITE" id="PS00862">
    <property type="entry name" value="OX2_COVAL_FAD"/>
    <property type="match status" value="1"/>
</dbReference>
<evidence type="ECO:0000256" key="9">
    <source>
        <dbReference type="SAM" id="MobiDB-lite"/>
    </source>
</evidence>
<dbReference type="GO" id="GO:0006897">
    <property type="term" value="P:endocytosis"/>
    <property type="evidence" value="ECO:0007669"/>
    <property type="project" value="UniProtKB-KW"/>
</dbReference>
<dbReference type="InterPro" id="IPR050840">
    <property type="entry name" value="Adaptor_Complx_Large_Subunit"/>
</dbReference>
<dbReference type="SUPFAM" id="SSF48371">
    <property type="entry name" value="ARM repeat"/>
    <property type="match status" value="1"/>
</dbReference>
<protein>
    <submittedName>
        <fullName evidence="11">Adaptor protein complex AP-2 alpha subunit</fullName>
    </submittedName>
</protein>
<evidence type="ECO:0000256" key="8">
    <source>
        <dbReference type="ARBA" id="ARBA00023176"/>
    </source>
</evidence>
<dbReference type="Pfam" id="PF01602">
    <property type="entry name" value="Adaptin_N"/>
    <property type="match status" value="1"/>
</dbReference>
<dbReference type="PROSITE" id="PS51387">
    <property type="entry name" value="FAD_PCMH"/>
    <property type="match status" value="1"/>
</dbReference>
<accession>A0A4V4MF30</accession>
<evidence type="ECO:0000313" key="14">
    <source>
        <dbReference type="Proteomes" id="UP000310685"/>
    </source>
</evidence>
<dbReference type="AlphaFoldDB" id="A0A4V4MF30"/>
<keyword evidence="6" id="KW-0560">Oxidoreductase</keyword>
<dbReference type="InterPro" id="IPR016166">
    <property type="entry name" value="FAD-bd_PCMH"/>
</dbReference>
<dbReference type="InterPro" id="IPR002553">
    <property type="entry name" value="Clathrin/coatomer_adapt-like_N"/>
</dbReference>
<dbReference type="GO" id="GO:0016491">
    <property type="term" value="F:oxidoreductase activity"/>
    <property type="evidence" value="ECO:0007669"/>
    <property type="project" value="UniProtKB-KW"/>
</dbReference>
<evidence type="ECO:0000313" key="13">
    <source>
        <dbReference type="Proteomes" id="UP000307169"/>
    </source>
</evidence>
<comment type="caution">
    <text evidence="11">The sequence shown here is derived from an EMBL/GenBank/DDBJ whole genome shotgun (WGS) entry which is preliminary data.</text>
</comment>
<keyword evidence="3" id="KW-0813">Transport</keyword>
<dbReference type="Gene3D" id="3.30.465.10">
    <property type="match status" value="1"/>
</dbReference>
<keyword evidence="4" id="KW-0254">Endocytosis</keyword>
<evidence type="ECO:0000256" key="3">
    <source>
        <dbReference type="ARBA" id="ARBA00022448"/>
    </source>
</evidence>
<dbReference type="PANTHER" id="PTHR22780">
    <property type="entry name" value="ADAPTIN, ALPHA/GAMMA/EPSILON"/>
    <property type="match status" value="1"/>
</dbReference>
<dbReference type="Pfam" id="PF01565">
    <property type="entry name" value="FAD_binding_4"/>
    <property type="match status" value="1"/>
</dbReference>
<dbReference type="Proteomes" id="UP000310685">
    <property type="component" value="Unassembled WGS sequence"/>
</dbReference>
<feature type="compositionally biased region" description="Polar residues" evidence="9">
    <location>
        <begin position="663"/>
        <end position="681"/>
    </location>
</feature>
<evidence type="ECO:0000313" key="12">
    <source>
        <dbReference type="EMBL" id="TIB95849.1"/>
    </source>
</evidence>
<dbReference type="GO" id="GO:0071949">
    <property type="term" value="F:FAD binding"/>
    <property type="evidence" value="ECO:0007669"/>
    <property type="project" value="InterPro"/>
</dbReference>
<keyword evidence="8" id="KW-0168">Coated pit</keyword>
<feature type="domain" description="FAD-binding PCMH-type" evidence="10">
    <location>
        <begin position="825"/>
        <end position="995"/>
    </location>
</feature>
<dbReference type="Gene3D" id="1.25.10.10">
    <property type="entry name" value="Leucine-rich Repeat Variant"/>
    <property type="match status" value="1"/>
</dbReference>
<name>A0A4V4MF30_9BASI</name>
<dbReference type="InterPro" id="IPR011989">
    <property type="entry name" value="ARM-like"/>
</dbReference>
<evidence type="ECO:0000256" key="4">
    <source>
        <dbReference type="ARBA" id="ARBA00022583"/>
    </source>
</evidence>
<dbReference type="GO" id="GO:0006886">
    <property type="term" value="P:intracellular protein transport"/>
    <property type="evidence" value="ECO:0007669"/>
    <property type="project" value="InterPro"/>
</dbReference>
<dbReference type="EMBL" id="SPRC01000073">
    <property type="protein sequence ID" value="TIB74572.1"/>
    <property type="molecule type" value="Genomic_DNA"/>
</dbReference>
<evidence type="ECO:0000256" key="7">
    <source>
        <dbReference type="ARBA" id="ARBA00023136"/>
    </source>
</evidence>
<gene>
    <name evidence="12" type="ORF">E3Q17_04120</name>
    <name evidence="11" type="ORF">E3Q22_04172</name>
</gene>
<keyword evidence="5" id="KW-0653">Protein transport</keyword>
<sequence length="1249" mass="138530">MRGLTQYIADLRACRIRELEEKRINRELAHIRQRFKEGDMTGYQKRKYVAKILFTYILGYKVDIGHMEAVNLISSTRYSEKQMGYLALTLLLHENSELTRLVINSIRKDLDDMNEVNNCLALHAIANIGGMEMAETLSEDVHRSLISPTSTSFVKKKAALTLLRLYRKYPDIVPVREWALRIVSVMDDENLGVSLAVTSLIMTLSQNDPDAFAICYPKAVDRLTKIIIEKKFTGDYLYYKVPSPWLQVKLLRLLQYYPPSEDPAIRLAINNVLNAILLNSQDIPKNVQHANAQNAVLFEAINLSIHLDTDSSIVNAASVLLGKFIMSKETNVRYLGLDTMAHLAACADSLEPIKRHQNTILMALKDKDISVRKRGLDLLFSMCDTINAKPITAELLAYLQNADYGLRGEMTLKIAILTEKFATDYKWYIDTILRLIQIAGEHVGNEVWYRVIQIVTNTESLQQYSAHTVFSFLRQPSCPENLVKVGAYILGEFGHLIADNPGCSPIEQFNIIHLKSNFCSASTRALLLTTYIKWVNLFPEIKDILVNVFDKYRYVLDSELQQRASEYYALATREDGDQLLQIVCDEMPPFPERESALLTSLDRKHGDTQDSRTWIIGGKDANRDRNVVRAKSLNKKAQGGILSRGSVLSPTFTGSTGAIEAQPTGQSGQNDQLLSPQGTQNDDFVAPLPEKTTSGISLSAAPIHIIRNDAIDSAYMHLLYNYEGVLYDSDFLKVVVRSEYQGPLGSATIDSSNDEALNITFPQIMSNSKIVGAALTAAQSVLAGAPPDLPLGSNLDECLRASSATVLTSGDQAYDSARETYNSRTTFSPQYVVQPNSVEDVQHSVRCATQYKSAITSKSGGHGYAGFAIGGEDGNVTIDMSNLKTLNVDENGLVRAGTGNHLGELYQGIYDQGGWSLPGGTCPQVGTGGHASFGGYGPLSRKLGFLLDTITEAEVVFANGTSAIVSEGQDAFFAVTGAAPSFAAVTQYTYQATPAPENTVTFKYGMYGRTLEESAQAFNGYQNFMNGDVPNDLYAIVTLGSDSFELAGNYFGSQEEFKAIVEPLLKAVGVRDTDQQDVSEDADFITALTKTTGDLSSTHVEPASFYSKSLMTNEPLNMDDVYSFFGYLKYDATNAQNNGYSWYIIVDPYNGAIHDISTDTRSFAHRNVLLDFQFFAFSGDDEKQLFDLVDGMVTSITTSPEAAYPNYVDARLQNWQNLYYGENYNRLQRIKEQVDPNNTFRFPQSIELP</sequence>
<comment type="similarity">
    <text evidence="2">Belongs to the oxygen-dependent FAD-linked oxidoreductase family.</text>
</comment>
<dbReference type="InterPro" id="IPR016169">
    <property type="entry name" value="FAD-bd_PCMH_sub2"/>
</dbReference>
<evidence type="ECO:0000313" key="11">
    <source>
        <dbReference type="EMBL" id="TIB74572.1"/>
    </source>
</evidence>
<dbReference type="EMBL" id="SPRH01000078">
    <property type="protein sequence ID" value="TIB95849.1"/>
    <property type="molecule type" value="Genomic_DNA"/>
</dbReference>
<proteinExistence type="inferred from homology"/>
<dbReference type="FunFam" id="1.25.10.10:FF:000020">
    <property type="entry name" value="AP-2 complex subunit alpha"/>
    <property type="match status" value="1"/>
</dbReference>
<dbReference type="InterPro" id="IPR036318">
    <property type="entry name" value="FAD-bd_PCMH-like_sf"/>
</dbReference>
<evidence type="ECO:0000256" key="1">
    <source>
        <dbReference type="ARBA" id="ARBA00004277"/>
    </source>
</evidence>
<evidence type="ECO:0000259" key="10">
    <source>
        <dbReference type="PROSITE" id="PS51387"/>
    </source>
</evidence>
<evidence type="ECO:0000256" key="2">
    <source>
        <dbReference type="ARBA" id="ARBA00005466"/>
    </source>
</evidence>
<dbReference type="InterPro" id="IPR012951">
    <property type="entry name" value="BBE"/>
</dbReference>
<dbReference type="Proteomes" id="UP000307169">
    <property type="component" value="Unassembled WGS sequence"/>
</dbReference>
<keyword evidence="7" id="KW-0472">Membrane</keyword>
<evidence type="ECO:0000256" key="5">
    <source>
        <dbReference type="ARBA" id="ARBA00022927"/>
    </source>
</evidence>
<dbReference type="Gene3D" id="3.40.462.20">
    <property type="match status" value="1"/>
</dbReference>
<dbReference type="InterPro" id="IPR016024">
    <property type="entry name" value="ARM-type_fold"/>
</dbReference>
<reference evidence="13 14" key="1">
    <citation type="submission" date="2019-03" db="EMBL/GenBank/DDBJ databases">
        <title>Sequencing 25 genomes of Wallemia mellicola.</title>
        <authorList>
            <person name="Gostincar C."/>
        </authorList>
    </citation>
    <scope>NUCLEOTIDE SEQUENCE [LARGE SCALE GENOMIC DNA]</scope>
    <source>
        <strain evidence="12 13">EXF-1262</strain>
        <strain evidence="11 14">EXF-6152</strain>
    </source>
</reference>
<dbReference type="Pfam" id="PF08031">
    <property type="entry name" value="BBE"/>
    <property type="match status" value="1"/>
</dbReference>
<dbReference type="GO" id="GO:0030122">
    <property type="term" value="C:AP-2 adaptor complex"/>
    <property type="evidence" value="ECO:0007669"/>
    <property type="project" value="UniProtKB-ARBA"/>
</dbReference>